<evidence type="ECO:0000256" key="1">
    <source>
        <dbReference type="ARBA" id="ARBA00008331"/>
    </source>
</evidence>
<comment type="similarity">
    <text evidence="1">Belongs to the L-aspartate dehydrogenase family.</text>
</comment>
<dbReference type="GO" id="GO:0033735">
    <property type="term" value="F:aspartate dehydrogenase [NAD(P)+] activity"/>
    <property type="evidence" value="ECO:0007669"/>
    <property type="project" value="InterPro"/>
</dbReference>
<dbReference type="Proteomes" id="UP000694892">
    <property type="component" value="Chromosome 7S"/>
</dbReference>
<reference evidence="6" key="1">
    <citation type="journal article" date="2016" name="Nature">
        <title>Genome evolution in the allotetraploid frog Xenopus laevis.</title>
        <authorList>
            <person name="Session A.M."/>
            <person name="Uno Y."/>
            <person name="Kwon T."/>
            <person name="Chapman J.A."/>
            <person name="Toyoda A."/>
            <person name="Takahashi S."/>
            <person name="Fukui A."/>
            <person name="Hikosaka A."/>
            <person name="Suzuki A."/>
            <person name="Kondo M."/>
            <person name="van Heeringen S.J."/>
            <person name="Quigley I."/>
            <person name="Heinz S."/>
            <person name="Ogino H."/>
            <person name="Ochi H."/>
            <person name="Hellsten U."/>
            <person name="Lyons J.B."/>
            <person name="Simakov O."/>
            <person name="Putnam N."/>
            <person name="Stites J."/>
            <person name="Kuroki Y."/>
            <person name="Tanaka T."/>
            <person name="Michiue T."/>
            <person name="Watanabe M."/>
            <person name="Bogdanovic O."/>
            <person name="Lister R."/>
            <person name="Georgiou G."/>
            <person name="Paranjpe S.S."/>
            <person name="van Kruijsbergen I."/>
            <person name="Shu S."/>
            <person name="Carlson J."/>
            <person name="Kinoshita T."/>
            <person name="Ohta Y."/>
            <person name="Mawaribuchi S."/>
            <person name="Jenkins J."/>
            <person name="Grimwood J."/>
            <person name="Schmutz J."/>
            <person name="Mitros T."/>
            <person name="Mozaffari S.V."/>
            <person name="Suzuki Y."/>
            <person name="Haramoto Y."/>
            <person name="Yamamoto T.S."/>
            <person name="Takagi C."/>
            <person name="Heald R."/>
            <person name="Miller K."/>
            <person name="Haudenschild C."/>
            <person name="Kitzman J."/>
            <person name="Nakayama T."/>
            <person name="Izutsu Y."/>
            <person name="Robert J."/>
            <person name="Fortriede J."/>
            <person name="Burns K."/>
            <person name="Lotay V."/>
            <person name="Karimi K."/>
            <person name="Yasuoka Y."/>
            <person name="Dichmann D.S."/>
            <person name="Flajnik M.F."/>
            <person name="Houston D.W."/>
            <person name="Shendure J."/>
            <person name="DuPasquier L."/>
            <person name="Vize P.D."/>
            <person name="Zorn A.M."/>
            <person name="Ito M."/>
            <person name="Marcotte E.M."/>
            <person name="Wallingford J.B."/>
            <person name="Ito Y."/>
            <person name="Asashima M."/>
            <person name="Ueno N."/>
            <person name="Matsuda Y."/>
            <person name="Veenstra G.J."/>
            <person name="Fujiyama A."/>
            <person name="Harland R.M."/>
            <person name="Taira M."/>
            <person name="Rokhsar D.S."/>
        </authorList>
    </citation>
    <scope>NUCLEOTIDE SEQUENCE [LARGE SCALE GENOMIC DNA]</scope>
    <source>
        <strain evidence="6">J</strain>
    </source>
</reference>
<dbReference type="Pfam" id="PF01958">
    <property type="entry name" value="Asp_DH_C"/>
    <property type="match status" value="1"/>
</dbReference>
<dbReference type="Gene3D" id="3.30.360.10">
    <property type="entry name" value="Dihydrodipicolinate Reductase, domain 2"/>
    <property type="match status" value="1"/>
</dbReference>
<feature type="domain" description="Aspartate/homoserine dehydrogenase NAD-binding" evidence="4">
    <location>
        <begin position="13"/>
        <end position="124"/>
    </location>
</feature>
<organism evidence="5 6">
    <name type="scientific">Xenopus laevis</name>
    <name type="common">African clawed frog</name>
    <dbReference type="NCBI Taxonomy" id="8355"/>
    <lineage>
        <taxon>Eukaryota</taxon>
        <taxon>Metazoa</taxon>
        <taxon>Chordata</taxon>
        <taxon>Craniata</taxon>
        <taxon>Vertebrata</taxon>
        <taxon>Euteleostomi</taxon>
        <taxon>Amphibia</taxon>
        <taxon>Batrachia</taxon>
        <taxon>Anura</taxon>
        <taxon>Pipoidea</taxon>
        <taxon>Pipidae</taxon>
        <taxon>Xenopodinae</taxon>
        <taxon>Xenopus</taxon>
        <taxon>Xenopus</taxon>
    </lineage>
</organism>
<dbReference type="GO" id="GO:0009435">
    <property type="term" value="P:NAD+ biosynthetic process"/>
    <property type="evidence" value="ECO:0007669"/>
    <property type="project" value="InterPro"/>
</dbReference>
<dbReference type="SUPFAM" id="SSF51735">
    <property type="entry name" value="NAD(P)-binding Rossmann-fold domains"/>
    <property type="match status" value="1"/>
</dbReference>
<dbReference type="PIRSF" id="PIRSF005227">
    <property type="entry name" value="Asp_dh_NAD_syn"/>
    <property type="match status" value="1"/>
</dbReference>
<name>A0A974CCY2_XENLA</name>
<evidence type="ECO:0000313" key="5">
    <source>
        <dbReference type="EMBL" id="OCT71009.1"/>
    </source>
</evidence>
<evidence type="ECO:0000259" key="3">
    <source>
        <dbReference type="Pfam" id="PF01958"/>
    </source>
</evidence>
<dbReference type="AlphaFoldDB" id="A0A974CCY2"/>
<dbReference type="InterPro" id="IPR002811">
    <property type="entry name" value="Asp_DH"/>
</dbReference>
<dbReference type="Gene3D" id="3.40.50.720">
    <property type="entry name" value="NAD(P)-binding Rossmann-like Domain"/>
    <property type="match status" value="1"/>
</dbReference>
<sequence length="302" mass="33630">MSEERRMRVGVVGYGHIGKYLVDKILREGANHSMELAFVWNRRKENLEGKVEPHLQLHDLSDFHQWKADLIVEVAHPCVTLEYGDKFLSTAHFLVGSPTALADEATEVKLRECARLSGYTLYVPCGALWGAEDIFKMAQRGSLKGLKITMTKHPKSFRLEEPLAERNREAMSKRTVLYEGPVRTLCSLAPNNVNTMAAACMAAHTLGFDGVIGVLVSDPSRINMRVGCSIPDWHFVDIEVTGSTIEKTGQVFSVKTKRQNPAMPSSVTGSATFTSFWSSLLGISFTQYISSKQRLTISHKHC</sequence>
<dbReference type="InterPro" id="IPR005106">
    <property type="entry name" value="Asp/hSer_DH_NAD-bd"/>
</dbReference>
<dbReference type="Pfam" id="PF03447">
    <property type="entry name" value="NAD_binding_3"/>
    <property type="match status" value="1"/>
</dbReference>
<evidence type="ECO:0000259" key="4">
    <source>
        <dbReference type="Pfam" id="PF03447"/>
    </source>
</evidence>
<dbReference type="OMA" id="KHPTSFK"/>
<evidence type="ECO:0000313" key="6">
    <source>
        <dbReference type="Proteomes" id="UP000694892"/>
    </source>
</evidence>
<dbReference type="GO" id="GO:0050661">
    <property type="term" value="F:NADP binding"/>
    <property type="evidence" value="ECO:0007669"/>
    <property type="project" value="InterPro"/>
</dbReference>
<accession>A0A974CCY2</accession>
<protein>
    <recommendedName>
        <fullName evidence="2">Aspartate dehydrogenase domain-containing protein</fullName>
    </recommendedName>
</protein>
<evidence type="ECO:0000256" key="2">
    <source>
        <dbReference type="ARBA" id="ARBA00020169"/>
    </source>
</evidence>
<feature type="domain" description="Aspartate dehydrogenase" evidence="3">
    <location>
        <begin position="172"/>
        <end position="272"/>
    </location>
</feature>
<dbReference type="PANTHER" id="PTHR31873">
    <property type="entry name" value="L-ASPARTATE DEHYDROGENASE-RELATED"/>
    <property type="match status" value="1"/>
</dbReference>
<dbReference type="InterPro" id="IPR011182">
    <property type="entry name" value="L-Asp_DH"/>
</dbReference>
<dbReference type="InterPro" id="IPR036291">
    <property type="entry name" value="NAD(P)-bd_dom_sf"/>
</dbReference>
<proteinExistence type="inferred from homology"/>
<dbReference type="PANTHER" id="PTHR31873:SF6">
    <property type="entry name" value="ASPARTATE DEHYDROGENASE DOMAIN-CONTAINING PROTEIN"/>
    <property type="match status" value="1"/>
</dbReference>
<dbReference type="SUPFAM" id="SSF55347">
    <property type="entry name" value="Glyceraldehyde-3-phosphate dehydrogenase-like, C-terminal domain"/>
    <property type="match status" value="1"/>
</dbReference>
<gene>
    <name evidence="5" type="ORF">XELAEV_18037918mg</name>
</gene>
<dbReference type="EMBL" id="CM004479">
    <property type="protein sequence ID" value="OCT71009.1"/>
    <property type="molecule type" value="Genomic_DNA"/>
</dbReference>